<dbReference type="RefSeq" id="XP_025340076.1">
    <property type="nucleotide sequence ID" value="XM_025485145.1"/>
</dbReference>
<protein>
    <recommendedName>
        <fullName evidence="4">U6 snRNA phosphodiesterase</fullName>
    </recommendedName>
</protein>
<dbReference type="Proteomes" id="UP000244309">
    <property type="component" value="Unassembled WGS sequence"/>
</dbReference>
<dbReference type="VEuPathDB" id="FungiDB:CXQ85_001432"/>
<reference evidence="2 3" key="1">
    <citation type="submission" date="2017-12" db="EMBL/GenBank/DDBJ databases">
        <title>Genome Sequence of a Multidrug-Resistant Candida haemulonii Isolate from a Patient with Chronic Leg Ulcers in Israel.</title>
        <authorList>
            <person name="Chow N.A."/>
            <person name="Gade L."/>
            <person name="Batra D."/>
            <person name="Rowe L.A."/>
            <person name="Ben-Ami R."/>
            <person name="Loparev V.N."/>
            <person name="Litvintseva A.P."/>
        </authorList>
    </citation>
    <scope>NUCLEOTIDE SEQUENCE [LARGE SCALE GENOMIC DNA]</scope>
    <source>
        <strain evidence="2 3">B11899</strain>
    </source>
</reference>
<feature type="region of interest" description="Disordered" evidence="1">
    <location>
        <begin position="1"/>
        <end position="25"/>
    </location>
</feature>
<accession>A0A2V1ANI7</accession>
<dbReference type="GeneID" id="37006763"/>
<gene>
    <name evidence="2" type="ORF">CXQ85_001432</name>
</gene>
<evidence type="ECO:0000313" key="3">
    <source>
        <dbReference type="Proteomes" id="UP000244309"/>
    </source>
</evidence>
<evidence type="ECO:0000313" key="2">
    <source>
        <dbReference type="EMBL" id="PVH19136.1"/>
    </source>
</evidence>
<name>A0A2V1ANI7_9ASCO</name>
<proteinExistence type="predicted"/>
<comment type="caution">
    <text evidence="2">The sequence shown here is derived from an EMBL/GenBank/DDBJ whole genome shotgun (WGS) entry which is preliminary data.</text>
</comment>
<keyword evidence="3" id="KW-1185">Reference proteome</keyword>
<dbReference type="OrthoDB" id="4083188at2759"/>
<dbReference type="AlphaFoldDB" id="A0A2V1ANI7"/>
<evidence type="ECO:0008006" key="4">
    <source>
        <dbReference type="Google" id="ProtNLM"/>
    </source>
</evidence>
<organism evidence="2 3">
    <name type="scientific">Candidozyma haemuli</name>
    <dbReference type="NCBI Taxonomy" id="45357"/>
    <lineage>
        <taxon>Eukaryota</taxon>
        <taxon>Fungi</taxon>
        <taxon>Dikarya</taxon>
        <taxon>Ascomycota</taxon>
        <taxon>Saccharomycotina</taxon>
        <taxon>Pichiomycetes</taxon>
        <taxon>Metschnikowiaceae</taxon>
        <taxon>Candidozyma</taxon>
    </lineage>
</organism>
<evidence type="ECO:0000256" key="1">
    <source>
        <dbReference type="SAM" id="MobiDB-lite"/>
    </source>
</evidence>
<dbReference type="EMBL" id="PKFO01000001">
    <property type="protein sequence ID" value="PVH19136.1"/>
    <property type="molecule type" value="Genomic_DNA"/>
</dbReference>
<dbReference type="Gene3D" id="3.90.1140.10">
    <property type="entry name" value="Cyclic phosphodiesterase"/>
    <property type="match status" value="1"/>
</dbReference>
<sequence>MDSLAGYTSDEEPETEETQYPSEQEQELPAFDNFVSYSENYSMKRKNLFSSFVYLPWKPEIRTRKLVQQWYDETMQKLYKEIPGLKGRYNFYSTMQNKVELFGRFGLTQKSQVNIPHVTLFPNIYGDAPTLKQLGKLLRKELRNVEPPSQLVASSNSSVDAILSNPKKKISLRLEAEPLTFLSSRTDNVFIVVKVVSDVDGQPSPEKVYLRSLMRTIQEQVESLGLEYSWATLGDNVAYHEDGLPEMVYHATIAMGELKVFDKAMDSADLKAVKKVISSSSFNGRLTFEADTIVNRSNAKILNEYTIWQNNS</sequence>